<evidence type="ECO:0000256" key="7">
    <source>
        <dbReference type="ARBA" id="ARBA00022729"/>
    </source>
</evidence>
<dbReference type="InterPro" id="IPR011009">
    <property type="entry name" value="Kinase-like_dom_sf"/>
</dbReference>
<evidence type="ECO:0000256" key="13">
    <source>
        <dbReference type="ARBA" id="ARBA00023136"/>
    </source>
</evidence>
<evidence type="ECO:0000256" key="10">
    <source>
        <dbReference type="ARBA" id="ARBA00022777"/>
    </source>
</evidence>
<evidence type="ECO:0000256" key="9">
    <source>
        <dbReference type="ARBA" id="ARBA00022741"/>
    </source>
</evidence>
<accession>A0AAW1H0Z4</accession>
<dbReference type="EC" id="2.7.11.1" evidence="2"/>
<dbReference type="CDD" id="cd14066">
    <property type="entry name" value="STKc_IRAK"/>
    <property type="match status" value="1"/>
</dbReference>
<dbReference type="Pfam" id="PF00560">
    <property type="entry name" value="LRR_1"/>
    <property type="match status" value="1"/>
</dbReference>
<evidence type="ECO:0000256" key="11">
    <source>
        <dbReference type="ARBA" id="ARBA00022840"/>
    </source>
</evidence>
<evidence type="ECO:0000256" key="3">
    <source>
        <dbReference type="ARBA" id="ARBA00022527"/>
    </source>
</evidence>
<feature type="binding site" evidence="16">
    <location>
        <position position="666"/>
    </location>
    <ligand>
        <name>ATP</name>
        <dbReference type="ChEBI" id="CHEBI:30616"/>
    </ligand>
</feature>
<evidence type="ECO:0000256" key="16">
    <source>
        <dbReference type="PROSITE-ProRule" id="PRU10141"/>
    </source>
</evidence>
<gene>
    <name evidence="20" type="ORF">RND81_13G152600</name>
</gene>
<dbReference type="Gene3D" id="3.30.200.20">
    <property type="entry name" value="Phosphorylase Kinase, domain 1"/>
    <property type="match status" value="1"/>
</dbReference>
<dbReference type="PROSITE" id="PS00108">
    <property type="entry name" value="PROTEIN_KINASE_ST"/>
    <property type="match status" value="1"/>
</dbReference>
<dbReference type="InterPro" id="IPR008271">
    <property type="entry name" value="Ser/Thr_kinase_AS"/>
</dbReference>
<feature type="transmembrane region" description="Helical" evidence="17">
    <location>
        <begin position="566"/>
        <end position="590"/>
    </location>
</feature>
<dbReference type="SUPFAM" id="SSF52058">
    <property type="entry name" value="L domain-like"/>
    <property type="match status" value="1"/>
</dbReference>
<protein>
    <recommendedName>
        <fullName evidence="2">non-specific serine/threonine protein kinase</fullName>
        <ecNumber evidence="2">2.7.11.1</ecNumber>
    </recommendedName>
</protein>
<keyword evidence="21" id="KW-1185">Reference proteome</keyword>
<keyword evidence="10" id="KW-0418">Kinase</keyword>
<dbReference type="FunFam" id="3.30.200.20:FF:000328">
    <property type="entry name" value="Leucine-rich repeat protein kinase family protein"/>
    <property type="match status" value="1"/>
</dbReference>
<evidence type="ECO:0000256" key="4">
    <source>
        <dbReference type="ARBA" id="ARBA00022614"/>
    </source>
</evidence>
<dbReference type="InterPro" id="IPR017441">
    <property type="entry name" value="Protein_kinase_ATP_BS"/>
</dbReference>
<dbReference type="PROSITE" id="PS00107">
    <property type="entry name" value="PROTEIN_KINASE_ATP"/>
    <property type="match status" value="1"/>
</dbReference>
<keyword evidence="13 17" id="KW-0472">Membrane</keyword>
<evidence type="ECO:0000256" key="15">
    <source>
        <dbReference type="ARBA" id="ARBA00023180"/>
    </source>
</evidence>
<dbReference type="FunFam" id="1.10.510.10:FF:000453">
    <property type="entry name" value="LRR receptor-like serine/threonine-protein kinase HSL2"/>
    <property type="match status" value="1"/>
</dbReference>
<feature type="chain" id="PRO_5043441351" description="non-specific serine/threonine protein kinase" evidence="18">
    <location>
        <begin position="32"/>
        <end position="948"/>
    </location>
</feature>
<evidence type="ECO:0000256" key="18">
    <source>
        <dbReference type="SAM" id="SignalP"/>
    </source>
</evidence>
<keyword evidence="4" id="KW-0433">Leucine-rich repeat</keyword>
<dbReference type="Pfam" id="PF00069">
    <property type="entry name" value="Pkinase"/>
    <property type="match status" value="1"/>
</dbReference>
<evidence type="ECO:0000256" key="5">
    <source>
        <dbReference type="ARBA" id="ARBA00022679"/>
    </source>
</evidence>
<name>A0AAW1H0Z4_SAPOF</name>
<evidence type="ECO:0000313" key="21">
    <source>
        <dbReference type="Proteomes" id="UP001443914"/>
    </source>
</evidence>
<dbReference type="Pfam" id="PF13855">
    <property type="entry name" value="LRR_8"/>
    <property type="match status" value="1"/>
</dbReference>
<dbReference type="InterPro" id="IPR032675">
    <property type="entry name" value="LRR_dom_sf"/>
</dbReference>
<keyword evidence="5" id="KW-0808">Transferase</keyword>
<feature type="signal peptide" evidence="18">
    <location>
        <begin position="1"/>
        <end position="31"/>
    </location>
</feature>
<dbReference type="InterPro" id="IPR001611">
    <property type="entry name" value="Leu-rich_rpt"/>
</dbReference>
<dbReference type="InterPro" id="IPR000719">
    <property type="entry name" value="Prot_kinase_dom"/>
</dbReference>
<keyword evidence="3" id="KW-0723">Serine/threonine-protein kinase</keyword>
<dbReference type="GO" id="GO:0004674">
    <property type="term" value="F:protein serine/threonine kinase activity"/>
    <property type="evidence" value="ECO:0007669"/>
    <property type="project" value="UniProtKB-KW"/>
</dbReference>
<evidence type="ECO:0000313" key="20">
    <source>
        <dbReference type="EMBL" id="KAK9669757.1"/>
    </source>
</evidence>
<keyword evidence="15" id="KW-0325">Glycoprotein</keyword>
<evidence type="ECO:0000256" key="2">
    <source>
        <dbReference type="ARBA" id="ARBA00012513"/>
    </source>
</evidence>
<dbReference type="GO" id="GO:0016020">
    <property type="term" value="C:membrane"/>
    <property type="evidence" value="ECO:0007669"/>
    <property type="project" value="UniProtKB-SubCell"/>
</dbReference>
<keyword evidence="11 16" id="KW-0067">ATP-binding</keyword>
<comment type="caution">
    <text evidence="20">The sequence shown here is derived from an EMBL/GenBank/DDBJ whole genome shotgun (WGS) entry which is preliminary data.</text>
</comment>
<keyword evidence="12 17" id="KW-1133">Transmembrane helix</keyword>
<evidence type="ECO:0000256" key="6">
    <source>
        <dbReference type="ARBA" id="ARBA00022692"/>
    </source>
</evidence>
<dbReference type="FunFam" id="3.80.10.10:FF:000542">
    <property type="entry name" value="Leucine-rich repeat protein kinase family protein"/>
    <property type="match status" value="1"/>
</dbReference>
<dbReference type="PANTHER" id="PTHR45974:SF266">
    <property type="entry name" value="LEUCINE-RICH REPEAT RECEPTOR PROTEIN KINASE HPCA1"/>
    <property type="match status" value="1"/>
</dbReference>
<sequence>MRIRGYGSGIRCLKLVLFLALFCINGGYVAAQADSQDYVALTALTKDWGNLPLSWTGADPCGSGWEGIACKNSRIVTITLSSVGVTGQLTGDLVSLTELQILDLSYNTGLTGSLPSSIGKLTKLTNLILLGCGFSGIIPDSIGSLEQLVYLSLNSNKFTGRVPASIGNLKKLYWLDLSDNKLSGGIPVSDGTTPGLDLLVNTKHFHFGINQLSGPIPSSLFSTNLTIIHALFDNNNLTGSIPSTLGLVQTLEAVRFDRNSLSGPLPDNLNLLTHINELVLSNNAFTGLVPDLTGLDSLNYVDMSNNNFAATDVPQWLTTLPSLTTVMMERTGLEGQLPAEFFSISQLQTVIMRNNRLSGTLDIGSTYSSQLQLIDLQSNNISALTVSAGYNFTLMLADNPFCDNSGVKFSYCNSSQDLGTSYTTPVFCVPPKCPSDQISSTNCKCGYPYTGTLIFRAPSFSAFGDPIYFTNLQQSLLKTFVSLKLPVDSISVSDVAVDDFGYLNMHLAIFPAGQVVFNRTGVLSLGFVLSNQTYKPSKEYGPYVFIANSYTFGQGSGNKDASRKGLITGVAVGVSVLLLLLVCAGGYAYYQKKRTKKAKQQANPFVSWDRQQTGGGAPQISGARFFTFEELQKCTNNFSEDNNIGAGGYGKVYKGTIADNQIVAIKRSQEGSMQGSREFKNEIELLSRVHHKNLVKLIGFCCEQGEQMLVYEFISKGTLMESLSGKSGIQLDWIRRLMITLGAARGLQYLHELADPPIIHRDIKSSNILLDEHLTAKVADFGLSKLFGAEKGYVTTQVKGTMGYLDPEYFMTNQVTEKSDVFSFGIVMLEMVTARAPIQQGKYIVKEIKTVIDRTKDLYNLYEIMDPVLLTTTTLLVGLEKYVDLALTCVQDAGVDRPTMGELVKEIENIVKLAGLNPSAESAPVSWTYDGTSGEVDRHPYSDDFLLR</sequence>
<dbReference type="SMART" id="SM00220">
    <property type="entry name" value="S_TKc"/>
    <property type="match status" value="1"/>
</dbReference>
<dbReference type="SUPFAM" id="SSF56112">
    <property type="entry name" value="Protein kinase-like (PK-like)"/>
    <property type="match status" value="1"/>
</dbReference>
<comment type="subcellular location">
    <subcellularLocation>
        <location evidence="1">Membrane</location>
        <topology evidence="1">Single-pass type I membrane protein</topology>
    </subcellularLocation>
</comment>
<evidence type="ECO:0000256" key="1">
    <source>
        <dbReference type="ARBA" id="ARBA00004479"/>
    </source>
</evidence>
<keyword evidence="7 18" id="KW-0732">Signal</keyword>
<evidence type="ECO:0000256" key="12">
    <source>
        <dbReference type="ARBA" id="ARBA00022989"/>
    </source>
</evidence>
<feature type="domain" description="Protein kinase" evidence="19">
    <location>
        <begin position="638"/>
        <end position="911"/>
    </location>
</feature>
<organism evidence="20 21">
    <name type="scientific">Saponaria officinalis</name>
    <name type="common">Common soapwort</name>
    <name type="synonym">Lychnis saponaria</name>
    <dbReference type="NCBI Taxonomy" id="3572"/>
    <lineage>
        <taxon>Eukaryota</taxon>
        <taxon>Viridiplantae</taxon>
        <taxon>Streptophyta</taxon>
        <taxon>Embryophyta</taxon>
        <taxon>Tracheophyta</taxon>
        <taxon>Spermatophyta</taxon>
        <taxon>Magnoliopsida</taxon>
        <taxon>eudicotyledons</taxon>
        <taxon>Gunneridae</taxon>
        <taxon>Pentapetalae</taxon>
        <taxon>Caryophyllales</taxon>
        <taxon>Caryophyllaceae</taxon>
        <taxon>Caryophylleae</taxon>
        <taxon>Saponaria</taxon>
    </lineage>
</organism>
<dbReference type="EMBL" id="JBDFQZ010000013">
    <property type="protein sequence ID" value="KAK9669757.1"/>
    <property type="molecule type" value="Genomic_DNA"/>
</dbReference>
<dbReference type="Proteomes" id="UP001443914">
    <property type="component" value="Unassembled WGS sequence"/>
</dbReference>
<keyword evidence="8" id="KW-0677">Repeat</keyword>
<evidence type="ECO:0000256" key="14">
    <source>
        <dbReference type="ARBA" id="ARBA00023170"/>
    </source>
</evidence>
<dbReference type="Gene3D" id="3.80.10.10">
    <property type="entry name" value="Ribonuclease Inhibitor"/>
    <property type="match status" value="3"/>
</dbReference>
<dbReference type="FunFam" id="3.80.10.10:FF:000363">
    <property type="entry name" value="Leucine-rich repeat family protein"/>
    <property type="match status" value="1"/>
</dbReference>
<keyword evidence="6 17" id="KW-0812">Transmembrane</keyword>
<keyword evidence="14" id="KW-0675">Receptor</keyword>
<dbReference type="AlphaFoldDB" id="A0AAW1H0Z4"/>
<dbReference type="Gene3D" id="1.10.510.10">
    <property type="entry name" value="Transferase(Phosphotransferase) domain 1"/>
    <property type="match status" value="1"/>
</dbReference>
<keyword evidence="9 16" id="KW-0547">Nucleotide-binding</keyword>
<dbReference type="GO" id="GO:0005524">
    <property type="term" value="F:ATP binding"/>
    <property type="evidence" value="ECO:0007669"/>
    <property type="project" value="UniProtKB-UniRule"/>
</dbReference>
<evidence type="ECO:0000256" key="17">
    <source>
        <dbReference type="SAM" id="Phobius"/>
    </source>
</evidence>
<dbReference type="PROSITE" id="PS50011">
    <property type="entry name" value="PROTEIN_KINASE_DOM"/>
    <property type="match status" value="1"/>
</dbReference>
<reference evidence="20" key="1">
    <citation type="submission" date="2024-03" db="EMBL/GenBank/DDBJ databases">
        <title>WGS assembly of Saponaria officinalis var. Norfolk2.</title>
        <authorList>
            <person name="Jenkins J."/>
            <person name="Shu S."/>
            <person name="Grimwood J."/>
            <person name="Barry K."/>
            <person name="Goodstein D."/>
            <person name="Schmutz J."/>
            <person name="Leebens-Mack J."/>
            <person name="Osbourn A."/>
        </authorList>
    </citation>
    <scope>NUCLEOTIDE SEQUENCE [LARGE SCALE GENOMIC DNA]</scope>
    <source>
        <strain evidence="20">JIC</strain>
    </source>
</reference>
<dbReference type="PANTHER" id="PTHR45974">
    <property type="entry name" value="RECEPTOR-LIKE PROTEIN 55"/>
    <property type="match status" value="1"/>
</dbReference>
<evidence type="ECO:0000256" key="8">
    <source>
        <dbReference type="ARBA" id="ARBA00022737"/>
    </source>
</evidence>
<proteinExistence type="predicted"/>
<evidence type="ECO:0000259" key="19">
    <source>
        <dbReference type="PROSITE" id="PS50011"/>
    </source>
</evidence>